<organism evidence="4 5">
    <name type="scientific">Nocardioides guangzhouensis</name>
    <dbReference type="NCBI Taxonomy" id="2497878"/>
    <lineage>
        <taxon>Bacteria</taxon>
        <taxon>Bacillati</taxon>
        <taxon>Actinomycetota</taxon>
        <taxon>Actinomycetes</taxon>
        <taxon>Propionibacteriales</taxon>
        <taxon>Nocardioidaceae</taxon>
        <taxon>Nocardioides</taxon>
    </lineage>
</organism>
<keyword evidence="2" id="KW-0472">Membrane</keyword>
<reference evidence="4 5" key="1">
    <citation type="submission" date="2019-01" db="EMBL/GenBank/DDBJ databases">
        <title>Nocardioides guangzhouensis sp. nov., an actinobacterium isolated from soil.</title>
        <authorList>
            <person name="Fu Y."/>
            <person name="Cai Y."/>
            <person name="Lin Z."/>
            <person name="Chen P."/>
        </authorList>
    </citation>
    <scope>NUCLEOTIDE SEQUENCE [LARGE SCALE GENOMIC DNA]</scope>
    <source>
        <strain evidence="4 5">130</strain>
    </source>
</reference>
<proteinExistence type="predicted"/>
<keyword evidence="2" id="KW-1133">Transmembrane helix</keyword>
<feature type="coiled-coil region" evidence="1">
    <location>
        <begin position="108"/>
        <end position="135"/>
    </location>
</feature>
<name>A0A4Q4Z4X0_9ACTN</name>
<accession>A0A4Q4Z4X0</accession>
<sequence>MRHVHVGRFRIPITSAWLVPALLTGGLVVVVSAAAAAAIETQTVGSFGKGLWWAISLVTTVGFVGEPPETVAGAVLSALLMVLGFLLLAMVSASLAALFVREEERPHDEREEDLARELLETLRRVEERLDVLERDLLGRVLPSEERTSDPGQG</sequence>
<protein>
    <recommendedName>
        <fullName evidence="3">Potassium channel domain-containing protein</fullName>
    </recommendedName>
</protein>
<dbReference type="InterPro" id="IPR013099">
    <property type="entry name" value="K_chnl_dom"/>
</dbReference>
<dbReference type="Proteomes" id="UP000295198">
    <property type="component" value="Unassembled WGS sequence"/>
</dbReference>
<dbReference type="Pfam" id="PF07885">
    <property type="entry name" value="Ion_trans_2"/>
    <property type="match status" value="1"/>
</dbReference>
<dbReference type="AlphaFoldDB" id="A0A4Q4Z4X0"/>
<dbReference type="RefSeq" id="WP_134720441.1">
    <property type="nucleotide sequence ID" value="NZ_SDKM01000043.1"/>
</dbReference>
<feature type="transmembrane region" description="Helical" evidence="2">
    <location>
        <begin position="17"/>
        <end position="39"/>
    </location>
</feature>
<dbReference type="EMBL" id="SDKM01000043">
    <property type="protein sequence ID" value="RYP82692.1"/>
    <property type="molecule type" value="Genomic_DNA"/>
</dbReference>
<evidence type="ECO:0000259" key="3">
    <source>
        <dbReference type="Pfam" id="PF07885"/>
    </source>
</evidence>
<feature type="transmembrane region" description="Helical" evidence="2">
    <location>
        <begin position="74"/>
        <end position="100"/>
    </location>
</feature>
<dbReference type="SUPFAM" id="SSF81324">
    <property type="entry name" value="Voltage-gated potassium channels"/>
    <property type="match status" value="1"/>
</dbReference>
<evidence type="ECO:0000313" key="4">
    <source>
        <dbReference type="EMBL" id="RYP82692.1"/>
    </source>
</evidence>
<keyword evidence="5" id="KW-1185">Reference proteome</keyword>
<keyword evidence="1" id="KW-0175">Coiled coil</keyword>
<gene>
    <name evidence="4" type="ORF">EKO23_21155</name>
</gene>
<evidence type="ECO:0000313" key="5">
    <source>
        <dbReference type="Proteomes" id="UP000295198"/>
    </source>
</evidence>
<dbReference type="OrthoDB" id="9799090at2"/>
<keyword evidence="2" id="KW-0812">Transmembrane</keyword>
<dbReference type="Gene3D" id="1.10.287.70">
    <property type="match status" value="1"/>
</dbReference>
<comment type="caution">
    <text evidence="4">The sequence shown here is derived from an EMBL/GenBank/DDBJ whole genome shotgun (WGS) entry which is preliminary data.</text>
</comment>
<feature type="domain" description="Potassium channel" evidence="3">
    <location>
        <begin position="28"/>
        <end position="100"/>
    </location>
</feature>
<evidence type="ECO:0000256" key="1">
    <source>
        <dbReference type="SAM" id="Coils"/>
    </source>
</evidence>
<evidence type="ECO:0000256" key="2">
    <source>
        <dbReference type="SAM" id="Phobius"/>
    </source>
</evidence>